<dbReference type="GO" id="GO:0004995">
    <property type="term" value="F:tachykinin receptor activity"/>
    <property type="evidence" value="ECO:0007669"/>
    <property type="project" value="InterPro"/>
</dbReference>
<evidence type="ECO:0000313" key="12">
    <source>
        <dbReference type="EMBL" id="CAD7648047.1"/>
    </source>
</evidence>
<dbReference type="EMBL" id="CAJPVJ010002983">
    <property type="protein sequence ID" value="CAG2167051.1"/>
    <property type="molecule type" value="Genomic_DNA"/>
</dbReference>
<evidence type="ECO:0000256" key="4">
    <source>
        <dbReference type="ARBA" id="ARBA00022692"/>
    </source>
</evidence>
<evidence type="ECO:0000256" key="9">
    <source>
        <dbReference type="ARBA" id="ARBA00023224"/>
    </source>
</evidence>
<evidence type="ECO:0000256" key="6">
    <source>
        <dbReference type="ARBA" id="ARBA00023040"/>
    </source>
</evidence>
<evidence type="ECO:0000256" key="1">
    <source>
        <dbReference type="ARBA" id="ARBA00004651"/>
    </source>
</evidence>
<dbReference type="Pfam" id="PF00001">
    <property type="entry name" value="7tm_1"/>
    <property type="match status" value="1"/>
</dbReference>
<keyword evidence="7 10" id="KW-0472">Membrane</keyword>
<proteinExistence type="inferred from homology"/>
<dbReference type="PROSITE" id="PS50262">
    <property type="entry name" value="G_PROTEIN_RECEP_F1_2"/>
    <property type="match status" value="1"/>
</dbReference>
<keyword evidence="13" id="KW-1185">Reference proteome</keyword>
<evidence type="ECO:0000259" key="11">
    <source>
        <dbReference type="PROSITE" id="PS50262"/>
    </source>
</evidence>
<evidence type="ECO:0000256" key="2">
    <source>
        <dbReference type="ARBA" id="ARBA00010663"/>
    </source>
</evidence>
<evidence type="ECO:0000256" key="8">
    <source>
        <dbReference type="ARBA" id="ARBA00023170"/>
    </source>
</evidence>
<dbReference type="InterPro" id="IPR017452">
    <property type="entry name" value="GPCR_Rhodpsn_7TM"/>
</dbReference>
<comment type="subcellular location">
    <subcellularLocation>
        <location evidence="1">Cell membrane</location>
        <topology evidence="1">Multi-pass membrane protein</topology>
    </subcellularLocation>
</comment>
<gene>
    <name evidence="12" type="ORF">ONB1V03_LOCUS6563</name>
</gene>
<dbReference type="GO" id="GO:0005886">
    <property type="term" value="C:plasma membrane"/>
    <property type="evidence" value="ECO:0007669"/>
    <property type="project" value="UniProtKB-SubCell"/>
</dbReference>
<keyword evidence="8" id="KW-0675">Receptor</keyword>
<dbReference type="InterPro" id="IPR000276">
    <property type="entry name" value="GPCR_Rhodpsn"/>
</dbReference>
<dbReference type="EMBL" id="OC917808">
    <property type="protein sequence ID" value="CAD7648047.1"/>
    <property type="molecule type" value="Genomic_DNA"/>
</dbReference>
<feature type="transmembrane region" description="Helical" evidence="10">
    <location>
        <begin position="42"/>
        <end position="66"/>
    </location>
</feature>
<keyword evidence="4 10" id="KW-0812">Transmembrane</keyword>
<name>A0A7R9LUD4_9ACAR</name>
<dbReference type="SUPFAM" id="SSF81321">
    <property type="entry name" value="Family A G protein-coupled receptor-like"/>
    <property type="match status" value="1"/>
</dbReference>
<evidence type="ECO:0000256" key="10">
    <source>
        <dbReference type="SAM" id="Phobius"/>
    </source>
</evidence>
<sequence>MFAMPCLVFAQTLTITYDNHRTRTICLLEWPDGLSGQSRLDFIYNIVFLLLTYIVPVTTMVIAYSLMARVLWGSQGIGEGDANSSQQHSITQSKQQVVRMLICVVSVFGICKYYVFKNPKTIKLAAISRISSIFKEILISHMYNKKTTKFRVLDEYNTKQTSSQYS</sequence>
<organism evidence="12">
    <name type="scientific">Oppiella nova</name>
    <dbReference type="NCBI Taxonomy" id="334625"/>
    <lineage>
        <taxon>Eukaryota</taxon>
        <taxon>Metazoa</taxon>
        <taxon>Ecdysozoa</taxon>
        <taxon>Arthropoda</taxon>
        <taxon>Chelicerata</taxon>
        <taxon>Arachnida</taxon>
        <taxon>Acari</taxon>
        <taxon>Acariformes</taxon>
        <taxon>Sarcoptiformes</taxon>
        <taxon>Oribatida</taxon>
        <taxon>Brachypylina</taxon>
        <taxon>Oppioidea</taxon>
        <taxon>Oppiidae</taxon>
        <taxon>Oppiella</taxon>
    </lineage>
</organism>
<dbReference type="OrthoDB" id="5981855at2759"/>
<protein>
    <recommendedName>
        <fullName evidence="11">G-protein coupled receptors family 1 profile domain-containing protein</fullName>
    </recommendedName>
</protein>
<dbReference type="InterPro" id="IPR001681">
    <property type="entry name" value="Neurokn_rcpt"/>
</dbReference>
<feature type="domain" description="G-protein coupled receptors family 1 profile" evidence="11">
    <location>
        <begin position="1"/>
        <end position="111"/>
    </location>
</feature>
<accession>A0A7R9LUD4</accession>
<evidence type="ECO:0000256" key="5">
    <source>
        <dbReference type="ARBA" id="ARBA00022989"/>
    </source>
</evidence>
<dbReference type="Proteomes" id="UP000728032">
    <property type="component" value="Unassembled WGS sequence"/>
</dbReference>
<evidence type="ECO:0000256" key="3">
    <source>
        <dbReference type="ARBA" id="ARBA00022475"/>
    </source>
</evidence>
<dbReference type="PANTHER" id="PTHR46925:SF2">
    <property type="entry name" value="G-PROTEIN COUPLED RECEPTOR TKR-1-RELATED"/>
    <property type="match status" value="1"/>
</dbReference>
<dbReference type="AlphaFoldDB" id="A0A7R9LUD4"/>
<feature type="transmembrane region" description="Helical" evidence="10">
    <location>
        <begin position="97"/>
        <end position="116"/>
    </location>
</feature>
<evidence type="ECO:0000313" key="13">
    <source>
        <dbReference type="Proteomes" id="UP000728032"/>
    </source>
</evidence>
<dbReference type="Gene3D" id="1.20.1070.10">
    <property type="entry name" value="Rhodopsin 7-helix transmembrane proteins"/>
    <property type="match status" value="1"/>
</dbReference>
<comment type="similarity">
    <text evidence="2">Belongs to the G-protein coupled receptor 1 family.</text>
</comment>
<reference evidence="12" key="1">
    <citation type="submission" date="2020-11" db="EMBL/GenBank/DDBJ databases">
        <authorList>
            <person name="Tran Van P."/>
        </authorList>
    </citation>
    <scope>NUCLEOTIDE SEQUENCE</scope>
</reference>
<dbReference type="PANTHER" id="PTHR46925">
    <property type="entry name" value="G-PROTEIN COUPLED RECEPTOR TKR-1-RELATED"/>
    <property type="match status" value="1"/>
</dbReference>
<keyword evidence="3" id="KW-1003">Cell membrane</keyword>
<evidence type="ECO:0000256" key="7">
    <source>
        <dbReference type="ARBA" id="ARBA00023136"/>
    </source>
</evidence>
<keyword evidence="6" id="KW-0297">G-protein coupled receptor</keyword>
<keyword evidence="5 10" id="KW-1133">Transmembrane helix</keyword>
<keyword evidence="9" id="KW-0807">Transducer</keyword>